<dbReference type="InterPro" id="IPR032675">
    <property type="entry name" value="LRR_dom_sf"/>
</dbReference>
<keyword evidence="6" id="KW-1185">Reference proteome</keyword>
<keyword evidence="1" id="KW-0433">Leucine-rich repeat</keyword>
<dbReference type="Pfam" id="PF08263">
    <property type="entry name" value="LRRNT_2"/>
    <property type="match status" value="1"/>
</dbReference>
<keyword evidence="2" id="KW-0677">Repeat</keyword>
<gene>
    <name evidence="5" type="ORF">GH714_021194</name>
</gene>
<name>A0A6A6LDA0_HEVBR</name>
<dbReference type="AlphaFoldDB" id="A0A6A6LDA0"/>
<dbReference type="Gene3D" id="3.80.10.10">
    <property type="entry name" value="Ribonuclease Inhibitor"/>
    <property type="match status" value="1"/>
</dbReference>
<keyword evidence="3" id="KW-0732">Signal</keyword>
<dbReference type="EMBL" id="JAAGAX010000011">
    <property type="protein sequence ID" value="KAF2298278.1"/>
    <property type="molecule type" value="Genomic_DNA"/>
</dbReference>
<feature type="chain" id="PRO_5025545455" description="Leucine-rich repeat-containing N-terminal plant-type domain-containing protein" evidence="3">
    <location>
        <begin position="21"/>
        <end position="146"/>
    </location>
</feature>
<dbReference type="Proteomes" id="UP000467840">
    <property type="component" value="Chromosome 1"/>
</dbReference>
<reference evidence="5 6" key="1">
    <citation type="journal article" date="2020" name="Mol. Plant">
        <title>The Chromosome-Based Rubber Tree Genome Provides New Insights into Spurge Genome Evolution and Rubber Biosynthesis.</title>
        <authorList>
            <person name="Liu J."/>
            <person name="Shi C."/>
            <person name="Shi C.C."/>
            <person name="Li W."/>
            <person name="Zhang Q.J."/>
            <person name="Zhang Y."/>
            <person name="Li K."/>
            <person name="Lu H.F."/>
            <person name="Shi C."/>
            <person name="Zhu S.T."/>
            <person name="Xiao Z.Y."/>
            <person name="Nan H."/>
            <person name="Yue Y."/>
            <person name="Zhu X.G."/>
            <person name="Wu Y."/>
            <person name="Hong X.N."/>
            <person name="Fan G.Y."/>
            <person name="Tong Y."/>
            <person name="Zhang D."/>
            <person name="Mao C.L."/>
            <person name="Liu Y.L."/>
            <person name="Hao S.J."/>
            <person name="Liu W.Q."/>
            <person name="Lv M.Q."/>
            <person name="Zhang H.B."/>
            <person name="Liu Y."/>
            <person name="Hu-Tang G.R."/>
            <person name="Wang J.P."/>
            <person name="Wang J.H."/>
            <person name="Sun Y.H."/>
            <person name="Ni S.B."/>
            <person name="Chen W.B."/>
            <person name="Zhang X.C."/>
            <person name="Jiao Y.N."/>
            <person name="Eichler E.E."/>
            <person name="Li G.H."/>
            <person name="Liu X."/>
            <person name="Gao L.Z."/>
        </authorList>
    </citation>
    <scope>NUCLEOTIDE SEQUENCE [LARGE SCALE GENOMIC DNA]</scope>
    <source>
        <strain evidence="6">cv. GT1</strain>
        <tissue evidence="5">Leaf</tissue>
    </source>
</reference>
<dbReference type="InterPro" id="IPR050994">
    <property type="entry name" value="At_inactive_RLKs"/>
</dbReference>
<dbReference type="PANTHER" id="PTHR48010">
    <property type="entry name" value="OS05G0588300 PROTEIN"/>
    <property type="match status" value="1"/>
</dbReference>
<dbReference type="PANTHER" id="PTHR48010:SF55">
    <property type="entry name" value="OS01G0607900 PROTEIN"/>
    <property type="match status" value="1"/>
</dbReference>
<accession>A0A6A6LDA0</accession>
<organism evidence="5 6">
    <name type="scientific">Hevea brasiliensis</name>
    <name type="common">Para rubber tree</name>
    <name type="synonym">Siphonia brasiliensis</name>
    <dbReference type="NCBI Taxonomy" id="3981"/>
    <lineage>
        <taxon>Eukaryota</taxon>
        <taxon>Viridiplantae</taxon>
        <taxon>Streptophyta</taxon>
        <taxon>Embryophyta</taxon>
        <taxon>Tracheophyta</taxon>
        <taxon>Spermatophyta</taxon>
        <taxon>Magnoliopsida</taxon>
        <taxon>eudicotyledons</taxon>
        <taxon>Gunneridae</taxon>
        <taxon>Pentapetalae</taxon>
        <taxon>rosids</taxon>
        <taxon>fabids</taxon>
        <taxon>Malpighiales</taxon>
        <taxon>Euphorbiaceae</taxon>
        <taxon>Crotonoideae</taxon>
        <taxon>Micrandreae</taxon>
        <taxon>Hevea</taxon>
    </lineage>
</organism>
<evidence type="ECO:0000256" key="3">
    <source>
        <dbReference type="SAM" id="SignalP"/>
    </source>
</evidence>
<evidence type="ECO:0000313" key="6">
    <source>
        <dbReference type="Proteomes" id="UP000467840"/>
    </source>
</evidence>
<dbReference type="InterPro" id="IPR013210">
    <property type="entry name" value="LRR_N_plant-typ"/>
</dbReference>
<evidence type="ECO:0000259" key="4">
    <source>
        <dbReference type="Pfam" id="PF08263"/>
    </source>
</evidence>
<feature type="domain" description="Leucine-rich repeat-containing N-terminal plant-type" evidence="4">
    <location>
        <begin position="23"/>
        <end position="65"/>
    </location>
</feature>
<comment type="caution">
    <text evidence="5">The sequence shown here is derived from an EMBL/GenBank/DDBJ whole genome shotgun (WGS) entry which is preliminary data.</text>
</comment>
<protein>
    <recommendedName>
        <fullName evidence="4">Leucine-rich repeat-containing N-terminal plant-type domain-containing protein</fullName>
    </recommendedName>
</protein>
<feature type="signal peptide" evidence="3">
    <location>
        <begin position="1"/>
        <end position="20"/>
    </location>
</feature>
<dbReference type="SUPFAM" id="SSF52058">
    <property type="entry name" value="L domain-like"/>
    <property type="match status" value="1"/>
</dbReference>
<proteinExistence type="predicted"/>
<sequence length="146" mass="16110">MQFLSILIWSLLGTFTATVATETDLACLRSIKASSEDPFGYLKSSWDLNNNSEGHISSFTGVECWHQEENKVLSLTLPGLGLRGGFPLGIQNCHIPEQIGWLTRIKTFNVSNNLLSGPVPRFQNATISADSYTNNVGFCGRRWTNA</sequence>
<evidence type="ECO:0000256" key="2">
    <source>
        <dbReference type="ARBA" id="ARBA00022737"/>
    </source>
</evidence>
<evidence type="ECO:0000256" key="1">
    <source>
        <dbReference type="ARBA" id="ARBA00022614"/>
    </source>
</evidence>
<evidence type="ECO:0000313" key="5">
    <source>
        <dbReference type="EMBL" id="KAF2298278.1"/>
    </source>
</evidence>